<reference evidence="3 4" key="1">
    <citation type="submission" date="2024-02" db="EMBL/GenBank/DDBJ databases">
        <title>Herpetosiphon gulosus NBRC 112829.</title>
        <authorList>
            <person name="Ichikawa N."/>
            <person name="Katano-Makiyama Y."/>
            <person name="Hidaka K."/>
        </authorList>
    </citation>
    <scope>NUCLEOTIDE SEQUENCE [LARGE SCALE GENOMIC DNA]</scope>
    <source>
        <strain evidence="3 4">NBRC 112829</strain>
    </source>
</reference>
<sequence length="154" mass="17610">MKLNNLARDPAQSGLYRVQASHIARLLMGVQHHQLHIIELDGREISSKADLLHACGQALQFPSYVGHNWDALEEALNDLSWLETTGLIIIFYEANQLCRHDHGAWQIFCEIAQSCVEQWRSRGQVWSIWFSGMEYSQPELLDLAEVLDEPNLQA</sequence>
<dbReference type="Gene3D" id="3.30.370.10">
    <property type="entry name" value="Barstar-like"/>
    <property type="match status" value="1"/>
</dbReference>
<dbReference type="SUPFAM" id="SSF52038">
    <property type="entry name" value="Barstar-related"/>
    <property type="match status" value="1"/>
</dbReference>
<protein>
    <recommendedName>
        <fullName evidence="2">Barstar (barnase inhibitor) domain-containing protein</fullName>
    </recommendedName>
</protein>
<accession>A0ABP9X1B2</accession>
<dbReference type="InterPro" id="IPR035905">
    <property type="entry name" value="Barstar-like_sf"/>
</dbReference>
<comment type="caution">
    <text evidence="3">The sequence shown here is derived from an EMBL/GenBank/DDBJ whole genome shotgun (WGS) entry which is preliminary data.</text>
</comment>
<dbReference type="EMBL" id="BAABRU010000010">
    <property type="protein sequence ID" value="GAA5529227.1"/>
    <property type="molecule type" value="Genomic_DNA"/>
</dbReference>
<dbReference type="CDD" id="cd05141">
    <property type="entry name" value="Barstar_evA4336-like"/>
    <property type="match status" value="1"/>
</dbReference>
<evidence type="ECO:0000256" key="1">
    <source>
        <dbReference type="ARBA" id="ARBA00006845"/>
    </source>
</evidence>
<keyword evidence="4" id="KW-1185">Reference proteome</keyword>
<comment type="similarity">
    <text evidence="1">Belongs to the barstar family.</text>
</comment>
<dbReference type="Pfam" id="PF01337">
    <property type="entry name" value="Barstar"/>
    <property type="match status" value="1"/>
</dbReference>
<name>A0ABP9X1B2_9CHLR</name>
<evidence type="ECO:0000313" key="4">
    <source>
        <dbReference type="Proteomes" id="UP001428290"/>
    </source>
</evidence>
<dbReference type="InterPro" id="IPR000468">
    <property type="entry name" value="Barstar"/>
</dbReference>
<evidence type="ECO:0000313" key="3">
    <source>
        <dbReference type="EMBL" id="GAA5529227.1"/>
    </source>
</evidence>
<feature type="domain" description="Barstar (barnase inhibitor)" evidence="2">
    <location>
        <begin position="36"/>
        <end position="126"/>
    </location>
</feature>
<organism evidence="3 4">
    <name type="scientific">Herpetosiphon gulosus</name>
    <dbReference type="NCBI Taxonomy" id="1973496"/>
    <lineage>
        <taxon>Bacteria</taxon>
        <taxon>Bacillati</taxon>
        <taxon>Chloroflexota</taxon>
        <taxon>Chloroflexia</taxon>
        <taxon>Herpetosiphonales</taxon>
        <taxon>Herpetosiphonaceae</taxon>
        <taxon>Herpetosiphon</taxon>
    </lineage>
</organism>
<proteinExistence type="inferred from homology"/>
<evidence type="ECO:0000259" key="2">
    <source>
        <dbReference type="Pfam" id="PF01337"/>
    </source>
</evidence>
<gene>
    <name evidence="3" type="ORF">Hgul01_03033</name>
</gene>
<dbReference type="RefSeq" id="WP_345722839.1">
    <property type="nucleotide sequence ID" value="NZ_BAABRU010000010.1"/>
</dbReference>
<dbReference type="Proteomes" id="UP001428290">
    <property type="component" value="Unassembled WGS sequence"/>
</dbReference>